<dbReference type="KEGG" id="mlr:MELLADRAFT_91398"/>
<feature type="region of interest" description="Disordered" evidence="11">
    <location>
        <begin position="676"/>
        <end position="702"/>
    </location>
</feature>
<feature type="compositionally biased region" description="Polar residues" evidence="11">
    <location>
        <begin position="905"/>
        <end position="919"/>
    </location>
</feature>
<dbReference type="PROSITE" id="PS51285">
    <property type="entry name" value="AGC_KINASE_CTER"/>
    <property type="match status" value="1"/>
</dbReference>
<feature type="compositionally biased region" description="Acidic residues" evidence="11">
    <location>
        <begin position="1241"/>
        <end position="1250"/>
    </location>
</feature>
<feature type="compositionally biased region" description="Basic and acidic residues" evidence="11">
    <location>
        <begin position="391"/>
        <end position="409"/>
    </location>
</feature>
<feature type="compositionally biased region" description="Polar residues" evidence="11">
    <location>
        <begin position="2000"/>
        <end position="2009"/>
    </location>
</feature>
<feature type="region of interest" description="Disordered" evidence="11">
    <location>
        <begin position="1390"/>
        <end position="1411"/>
    </location>
</feature>
<feature type="compositionally biased region" description="Basic and acidic residues" evidence="11">
    <location>
        <begin position="316"/>
        <end position="326"/>
    </location>
</feature>
<keyword evidence="7" id="KW-0067">ATP-binding</keyword>
<feature type="compositionally biased region" description="Polar residues" evidence="11">
    <location>
        <begin position="572"/>
        <end position="583"/>
    </location>
</feature>
<reference evidence="16" key="1">
    <citation type="journal article" date="2011" name="Proc. Natl. Acad. Sci. U.S.A.">
        <title>Obligate biotrophy features unraveled by the genomic analysis of rust fungi.</title>
        <authorList>
            <person name="Duplessis S."/>
            <person name="Cuomo C.A."/>
            <person name="Lin Y.-C."/>
            <person name="Aerts A."/>
            <person name="Tisserant E."/>
            <person name="Veneault-Fourrey C."/>
            <person name="Joly D.L."/>
            <person name="Hacquard S."/>
            <person name="Amselem J."/>
            <person name="Cantarel B.L."/>
            <person name="Chiu R."/>
            <person name="Coutinho P.M."/>
            <person name="Feau N."/>
            <person name="Field M."/>
            <person name="Frey P."/>
            <person name="Gelhaye E."/>
            <person name="Goldberg J."/>
            <person name="Grabherr M.G."/>
            <person name="Kodira C.D."/>
            <person name="Kohler A."/>
            <person name="Kuees U."/>
            <person name="Lindquist E.A."/>
            <person name="Lucas S.M."/>
            <person name="Mago R."/>
            <person name="Mauceli E."/>
            <person name="Morin E."/>
            <person name="Murat C."/>
            <person name="Pangilinan J.L."/>
            <person name="Park R."/>
            <person name="Pearson M."/>
            <person name="Quesneville H."/>
            <person name="Rouhier N."/>
            <person name="Sakthikumar S."/>
            <person name="Salamov A.A."/>
            <person name="Schmutz J."/>
            <person name="Selles B."/>
            <person name="Shapiro H."/>
            <person name="Tanguay P."/>
            <person name="Tuskan G.A."/>
            <person name="Henrissat B."/>
            <person name="Van de Peer Y."/>
            <person name="Rouze P."/>
            <person name="Ellis J.G."/>
            <person name="Dodds P.N."/>
            <person name="Schein J.E."/>
            <person name="Zhong S."/>
            <person name="Hamelin R.C."/>
            <person name="Grigoriev I.V."/>
            <person name="Szabo L.J."/>
            <person name="Martin F."/>
        </authorList>
    </citation>
    <scope>NUCLEOTIDE SEQUENCE [LARGE SCALE GENOMIC DNA]</scope>
    <source>
        <strain evidence="16">98AG31 / pathotype 3-4-7</strain>
    </source>
</reference>
<feature type="compositionally biased region" description="Polar residues" evidence="11">
    <location>
        <begin position="302"/>
        <end position="315"/>
    </location>
</feature>
<feature type="region of interest" description="Disordered" evidence="11">
    <location>
        <begin position="198"/>
        <end position="419"/>
    </location>
</feature>
<feature type="compositionally biased region" description="Polar residues" evidence="11">
    <location>
        <begin position="1675"/>
        <end position="1697"/>
    </location>
</feature>
<feature type="compositionally biased region" description="Low complexity" evidence="11">
    <location>
        <begin position="1319"/>
        <end position="1330"/>
    </location>
</feature>
<feature type="region of interest" description="Disordered" evidence="11">
    <location>
        <begin position="1"/>
        <end position="75"/>
    </location>
</feature>
<dbReference type="InterPro" id="IPR011009">
    <property type="entry name" value="Kinase-like_dom_sf"/>
</dbReference>
<protein>
    <recommendedName>
        <fullName evidence="1">non-specific serine/threonine protein kinase</fullName>
        <ecNumber evidence="1">2.7.11.1</ecNumber>
    </recommendedName>
</protein>
<feature type="region of interest" description="Disordered" evidence="11">
    <location>
        <begin position="1792"/>
        <end position="1853"/>
    </location>
</feature>
<feature type="region of interest" description="Disordered" evidence="11">
    <location>
        <begin position="1229"/>
        <end position="1261"/>
    </location>
</feature>
<feature type="compositionally biased region" description="Polar residues" evidence="11">
    <location>
        <begin position="44"/>
        <end position="59"/>
    </location>
</feature>
<dbReference type="RefSeq" id="XP_007414414.1">
    <property type="nucleotide sequence ID" value="XM_007414352.1"/>
</dbReference>
<dbReference type="eggNOG" id="KOG0605">
    <property type="taxonomic scope" value="Eukaryota"/>
</dbReference>
<dbReference type="GO" id="GO:1901992">
    <property type="term" value="P:positive regulation of mitotic cell cycle phase transition"/>
    <property type="evidence" value="ECO:0007669"/>
    <property type="project" value="UniProtKB-ARBA"/>
</dbReference>
<feature type="region of interest" description="Disordered" evidence="11">
    <location>
        <begin position="1312"/>
        <end position="1363"/>
    </location>
</feature>
<feature type="compositionally biased region" description="Polar residues" evidence="11">
    <location>
        <begin position="327"/>
        <end position="359"/>
    </location>
</feature>
<feature type="region of interest" description="Disordered" evidence="11">
    <location>
        <begin position="504"/>
        <end position="625"/>
    </location>
</feature>
<evidence type="ECO:0000256" key="7">
    <source>
        <dbReference type="ARBA" id="ARBA00022840"/>
    </source>
</evidence>
<dbReference type="GO" id="GO:0004674">
    <property type="term" value="F:protein serine/threonine kinase activity"/>
    <property type="evidence" value="ECO:0007669"/>
    <property type="project" value="UniProtKB-KW"/>
</dbReference>
<feature type="domain" description="Protein kinase" evidence="12">
    <location>
        <begin position="2729"/>
        <end position="3095"/>
    </location>
</feature>
<feature type="region of interest" description="Disordered" evidence="11">
    <location>
        <begin position="767"/>
        <end position="1022"/>
    </location>
</feature>
<comment type="catalytic activity">
    <reaction evidence="8">
        <text>L-threonyl-[protein] + ATP = O-phospho-L-threonyl-[protein] + ADP + H(+)</text>
        <dbReference type="Rhea" id="RHEA:46608"/>
        <dbReference type="Rhea" id="RHEA-COMP:11060"/>
        <dbReference type="Rhea" id="RHEA-COMP:11605"/>
        <dbReference type="ChEBI" id="CHEBI:15378"/>
        <dbReference type="ChEBI" id="CHEBI:30013"/>
        <dbReference type="ChEBI" id="CHEBI:30616"/>
        <dbReference type="ChEBI" id="CHEBI:61977"/>
        <dbReference type="ChEBI" id="CHEBI:456216"/>
        <dbReference type="EC" id="2.7.11.1"/>
    </reaction>
</comment>
<feature type="compositionally biased region" description="Polar residues" evidence="11">
    <location>
        <begin position="2891"/>
        <end position="2900"/>
    </location>
</feature>
<dbReference type="SUPFAM" id="SSF56112">
    <property type="entry name" value="Protein kinase-like (PK-like)"/>
    <property type="match status" value="1"/>
</dbReference>
<feature type="region of interest" description="Disordered" evidence="11">
    <location>
        <begin position="1445"/>
        <end position="1527"/>
    </location>
</feature>
<feature type="region of interest" description="Disordered" evidence="11">
    <location>
        <begin position="3133"/>
        <end position="3186"/>
    </location>
</feature>
<dbReference type="VEuPathDB" id="FungiDB:MELLADRAFT_91398"/>
<dbReference type="PROSITE" id="PS50110">
    <property type="entry name" value="RESPONSE_REGULATORY"/>
    <property type="match status" value="1"/>
</dbReference>
<feature type="compositionally biased region" description="Low complexity" evidence="11">
    <location>
        <begin position="995"/>
        <end position="1012"/>
    </location>
</feature>
<feature type="compositionally biased region" description="Polar residues" evidence="11">
    <location>
        <begin position="1818"/>
        <end position="1829"/>
    </location>
</feature>
<dbReference type="PANTHER" id="PTHR24356">
    <property type="entry name" value="SERINE/THREONINE-PROTEIN KINASE"/>
    <property type="match status" value="1"/>
</dbReference>
<feature type="compositionally biased region" description="Acidic residues" evidence="11">
    <location>
        <begin position="210"/>
        <end position="220"/>
    </location>
</feature>
<dbReference type="CDD" id="cd05611">
    <property type="entry name" value="STKc_Rim15_like"/>
    <property type="match status" value="1"/>
</dbReference>
<feature type="compositionally biased region" description="Low complexity" evidence="11">
    <location>
        <begin position="927"/>
        <end position="939"/>
    </location>
</feature>
<feature type="compositionally biased region" description="Low complexity" evidence="11">
    <location>
        <begin position="3322"/>
        <end position="3336"/>
    </location>
</feature>
<keyword evidence="5" id="KW-0547">Nucleotide-binding</keyword>
<evidence type="ECO:0000256" key="9">
    <source>
        <dbReference type="ARBA" id="ARBA00048679"/>
    </source>
</evidence>
<feature type="compositionally biased region" description="Polar residues" evidence="11">
    <location>
        <begin position="65"/>
        <end position="75"/>
    </location>
</feature>
<evidence type="ECO:0000256" key="6">
    <source>
        <dbReference type="ARBA" id="ARBA00022777"/>
    </source>
</evidence>
<feature type="compositionally biased region" description="Low complexity" evidence="11">
    <location>
        <begin position="608"/>
        <end position="620"/>
    </location>
</feature>
<feature type="compositionally biased region" description="Polar residues" evidence="11">
    <location>
        <begin position="2682"/>
        <end position="2708"/>
    </location>
</feature>
<dbReference type="Gene3D" id="3.30.200.20">
    <property type="entry name" value="Phosphorylase Kinase, domain 1"/>
    <property type="match status" value="2"/>
</dbReference>
<feature type="region of interest" description="Disordered" evidence="11">
    <location>
        <begin position="3229"/>
        <end position="3359"/>
    </location>
</feature>
<evidence type="ECO:0000259" key="12">
    <source>
        <dbReference type="PROSITE" id="PS50011"/>
    </source>
</evidence>
<dbReference type="GeneID" id="18935898"/>
<dbReference type="EC" id="2.7.11.1" evidence="1"/>
<dbReference type="PANTHER" id="PTHR24356:SF1">
    <property type="entry name" value="SERINE_THREONINE-PROTEIN KINASE GREATWALL"/>
    <property type="match status" value="1"/>
</dbReference>
<dbReference type="InterPro" id="IPR000961">
    <property type="entry name" value="AGC-kinase_C"/>
</dbReference>
<feature type="domain" description="Response regulatory" evidence="13">
    <location>
        <begin position="3378"/>
        <end position="3497"/>
    </location>
</feature>
<keyword evidence="16" id="KW-1185">Reference proteome</keyword>
<feature type="region of interest" description="Disordered" evidence="11">
    <location>
        <begin position="118"/>
        <end position="139"/>
    </location>
</feature>
<dbReference type="SMART" id="SM00220">
    <property type="entry name" value="S_TKc"/>
    <property type="match status" value="1"/>
</dbReference>
<dbReference type="GO" id="GO:0000160">
    <property type="term" value="P:phosphorelay signal transduction system"/>
    <property type="evidence" value="ECO:0007669"/>
    <property type="project" value="InterPro"/>
</dbReference>
<feature type="compositionally biased region" description="Low complexity" evidence="11">
    <location>
        <begin position="1840"/>
        <end position="1850"/>
    </location>
</feature>
<sequence length="3507" mass="376204">MDSQPKLESSQSDSTNSASNSHHDNLPTNVDRDSKEVVEPPPSTVNLSPTLPTQPTDLSTPLIPTPNSIEVGSSTDSPNYTSLPFTISSPHVVSTLKPVPPPASVSALAAPVTTATTCSRGNLTRSSSLSSSTSSTSSPSALLSYEATCRNVEAPPHASGSASLPTSIGHSPTLVSGCMPNPTISALSMRMNTTPLYSSPLAKSPVVGGADDDDGSDDQDDHVTESDPTKLQAASDDDRRPQRLLPGPASLRSIDEASVQSEEEDEEEDDDDQEFKDFEDEDVLDHSSSYGLLERSTRETHSTVTSSLIGRSASRTSDDSDPEHTSRVSNSIQTSTHPQSQPYQATSNRKNSLNKSGTGPSLARKENVRMGSPLRHVTHLDPGPTSASDTSIERSRSESITHRDAEIRSDSLTPQLGKHRIISPGPSSTALGLHSSPILSSTTPLLPDSPISRHKSLLNPISAGTHLSTNLAQISPLDLHSVPSSCPQIQARKAAFLTSIEAASTSSPGSTAKGHGSRPIHHHSSPSLATPSSVKAAYSAVNTSTMGTSNITNPNHPSSYPHVPASPYQPHYQLTQHGRQPSIASSSANQSTGTSSSSPPRRHSLVFTSSSTSGPAASPTKPNYQYHNKSALSAALANNSTSAPPFPPIEAIRIQRVPTSVRTAQDLRLSSSVHMGVTSSPVTSSNPFSPTPGFSSTTSKSIPAPVGIPGGSNNFTSSLSSAFSPPIAGSVLASEMPNPLNDNSPVGSMASEVSSQRGYLIPGLKSTGVSSGSVAEAGSSWSSSSISGRSGGGPRLSMGMLSNVPSLASPINFPSPTAPPGADAASNSSSQDSRRMSTSFSPFFMPGSSPSTSHPITAQAIGTPHSSPSQPIDQFASRDRSTSVFSVFSEEGPYSRRAPTRGGAVTTSGGHLPSGTATGSSHHSDEPSLSSFSGAAASGSGSGIGTGTGLSGYSNPSLGTKADRKHQSKSSITHRSLGGAGTSYPYGCPVRSVRHGSSSLSSRHGGLASSHRTSIASGPGPSTEDFAKIIIQSRTAKIHKWKQQHMHKKVFPDTFQALPARSSQSALQQLTPEIGPSSSSEARLSHESESNFLTARPGQSGEFDSRYLRPLPGLLPERKRIPDFGPLSASPEGRSSGFLDQQEEHYERPNALKRSSSTKTIGTTNRLGEELALSTSVDPNELLDPHSGFSPRDLSGDVNEPGQFKEIEWVDWLDDYRRMKEAKLRAEKEAQMNTAEKNDMEEVEEVEELIGDSQNPSASEDHYNRADIIGVPASEPDYPVPPSPPAMFDGLRLRRLSVSSIIGRSTKTNNLSLADQKVSSSMPSSLRPSSGKPHPTPQSDLPLSHQGPSTSTPRLVDTFSPSGTKIKKNFNLGKKIDEWWNAVRSSFTLNSDDKQSSSSDTSSNYRSNLASQPFPKLKGIRRLSSGLRSVASAVDLLTNTKPTQPTVFNQPTITTPYLAPTTHQPLQSRQAEEPSIIVPTGALAPIPRLTVRDRTSSAHSGSSHSSEGSKGPPERRRNPNLTLNLDPLTCSRASNVFNQMSESDQRKADPKVSSNPESTVSSFLKPGEEAPGRAVVSSPAITHSQPLSAEHQRAHDLGFLAALQKPELTPILSPTGSRLWEQTPGLVLGNPFKSNSTSVSNVMEVGNSSPDVPGGGPASAVGTIGPRSLIPSAVPKSTSNIESDTGIRTQTRQSRYPSSFGHRTHPHHNASQSGMSSATQDIQTPTFSMHTIREHIRHRLATAKTACDTALKVIVDEITSFVETEARGLREQDRIQLELALSSAALQGAAGSNSWYPSPTTLEPGVGSDVAPNETESDTGSQVNLNLNPTGGDERISRFSTTPTTSPSQSLNRTLSIPSDLLHQPSNISIPLHQRSISTHNSDTSETSSAATSAPVSRRGSGRGRPMPTGPPTSNMTARGALRRPSVVLRRGGAVAGGSSCIGRGLESPMRAGAGGSRSVSVSTQYSESVGRSGRSSRSPSRSRSPLPTHVASVRRHSPLFQQDQSNPDQEMARSSGPVVASDELFYSSTFVANLQEISSIATEMLDTPVGALTSKSHACVEVIYRVQQIGRSWDVNLDWPHRGWYVRVLLAVAGLSRVLEWWDAEKGFWNFEPEDEDDAEEIEFFATKAGGEQPVTIEPTASITREGLLNAPNNDSMDIVLVLNEDEKKRTESPVHASSKTAPNSPLHLRHKVKDNNNTTVNKKNLNQDFKTAIDLARTETILAEVAIADATILYLSPGWTKVTGLDPQSVVGAPFGELIDGNYELFSEANRKLLEDVGNTIELQFTVRITLENSDDEEESGVKTRDHFMPMTGKGMLMMDRITGEALHSMWVIRLNPRQTVDQKTGAVIETKGQHHSRSQSDPGAPILEPAPLSTEPLLCRICEHWLPTYYFERHNETCAETHRLEMQVSECNERLSDLKDTIKDLRIGIERGLTNEVVYDGVPLLTHLSSQASNLSPLNPGRSTNVALIHHNSLRATQKVLLDEIEELLNMALDISTPSSNEEITEDNIEHLKLLSPNSEQKLLQITNWTFKKVEDPGLIHLAQDVLQAAHDKSNAVNRMRNTILYAERIRMEWEVKAQKASLKDSKRKACDMSPSISTEDSFRHQPASQKPENDDDRQAKPASGPRKSTSIQSIMPESSLRVVPRAAPLHLKTGDVSGYNNSAPGTGTPPRSPRFTHIPSSSVSRRGSNQQKTDASSGPLNTPLSPRIPSAVPGKSKSAASIKDFDMLKPISKGAFGQVWLAKKKTTGDYYAIKILKKQDMIAKNQIMNVKSERKILMNQADSDFVVKLFYTFSSRDHLYLVMEYLNGGDCAALVKALGNLPEEWTRNYVAEVVMGLEYLHSTGVVHRDLKPDNLLIDHRGHLKLTDFGLSKIGLLGRQAAEPRSGISLSTSLRDSSNLRRRGLPPGLDTLSSTAYSSPDTSPMALHSSYFLTRQAEQDTNTPSDTSKDSDAHRKFHYPKTNASQSAMGKSSAGGGGSSQQVKSDLEHKNFVGTPDYLAPESILGIGMDEMVDWWALGVVCYEFLYGIPPFHDSTPDKVFDRILSRRLEFPEADDDISPQAIDFMDRLMCTDPKARLGANGASEVKAHPFLAEIDWANLFKNEASFVPSVTDPESTDYFDPRGATQVFHDDEETGQTGEGAEDEKTPGEGITLQSITQGDTKKPLEVTARSGRGSDDFGTFNFKNLPVLERANEEVIRKLRGDQATVTHADRARHPRHLSLSGRASIGVHGNMGGAGPSSPTDSTSSSALSSAAKLAAGPSSGQNAGFSHGRRPSEHFNSFIPDEISDDPSRRNSLPSRIRRASFSGSTQAGGKGTAVQRPIVPTVRPTVQPQQPPPVQASHNPGSTMSSPGQTFKPLLPPIASPPKLQERTVDCLIAEDNPISSKVLETILTRFGCRCVVVPNGAEAISCAMGDVAFDVIFMDLMMPIIEGQDAARMIKSTQNVNAHTPIVAVTSFESYIIAPSDSEGTLFAALLGKPVGKKDVLDVMKRLGFGARQTKKQI</sequence>
<feature type="compositionally biased region" description="Low complexity" evidence="11">
    <location>
        <begin position="3242"/>
        <end position="3267"/>
    </location>
</feature>
<evidence type="ECO:0000313" key="16">
    <source>
        <dbReference type="Proteomes" id="UP000001072"/>
    </source>
</evidence>
<feature type="compositionally biased region" description="Polar residues" evidence="11">
    <location>
        <begin position="1709"/>
        <end position="1721"/>
    </location>
</feature>
<feature type="compositionally biased region" description="Gly residues" evidence="11">
    <location>
        <begin position="940"/>
        <end position="950"/>
    </location>
</feature>
<dbReference type="Pfam" id="PF00069">
    <property type="entry name" value="Pkinase"/>
    <property type="match status" value="2"/>
</dbReference>
<dbReference type="STRING" id="747676.F4RYX2"/>
<evidence type="ECO:0000256" key="1">
    <source>
        <dbReference type="ARBA" id="ARBA00012513"/>
    </source>
</evidence>
<feature type="compositionally biased region" description="Polar residues" evidence="11">
    <location>
        <begin position="2630"/>
        <end position="2640"/>
    </location>
</feature>
<name>F4RYX2_MELLP</name>
<dbReference type="GO" id="GO:0005737">
    <property type="term" value="C:cytoplasm"/>
    <property type="evidence" value="ECO:0007669"/>
    <property type="project" value="TreeGrafter"/>
</dbReference>
<feature type="compositionally biased region" description="Basic residues" evidence="11">
    <location>
        <begin position="515"/>
        <end position="524"/>
    </location>
</feature>
<feature type="region of interest" description="Disordered" evidence="11">
    <location>
        <begin position="1877"/>
        <end position="2015"/>
    </location>
</feature>
<dbReference type="EMBL" id="GL883131">
    <property type="protein sequence ID" value="EGG02429.1"/>
    <property type="molecule type" value="Genomic_DNA"/>
</dbReference>
<feature type="compositionally biased region" description="Polar residues" evidence="11">
    <location>
        <begin position="3344"/>
        <end position="3357"/>
    </location>
</feature>
<evidence type="ECO:0000256" key="5">
    <source>
        <dbReference type="ARBA" id="ARBA00022741"/>
    </source>
</evidence>
<feature type="compositionally biased region" description="Polar residues" evidence="11">
    <location>
        <begin position="2914"/>
        <end position="2925"/>
    </location>
</feature>
<evidence type="ECO:0000259" key="14">
    <source>
        <dbReference type="PROSITE" id="PS51285"/>
    </source>
</evidence>
<dbReference type="CDD" id="cd17546">
    <property type="entry name" value="REC_hyHK_CKI1_RcsC-like"/>
    <property type="match status" value="1"/>
</dbReference>
<feature type="region of interest" description="Disordered" evidence="11">
    <location>
        <begin position="1061"/>
        <end position="1137"/>
    </location>
</feature>
<comment type="catalytic activity">
    <reaction evidence="9">
        <text>L-seryl-[protein] + ATP = O-phospho-L-seryl-[protein] + ADP + H(+)</text>
        <dbReference type="Rhea" id="RHEA:17989"/>
        <dbReference type="Rhea" id="RHEA-COMP:9863"/>
        <dbReference type="Rhea" id="RHEA-COMP:11604"/>
        <dbReference type="ChEBI" id="CHEBI:15378"/>
        <dbReference type="ChEBI" id="CHEBI:29999"/>
        <dbReference type="ChEBI" id="CHEBI:30616"/>
        <dbReference type="ChEBI" id="CHEBI:83421"/>
        <dbReference type="ChEBI" id="CHEBI:456216"/>
        <dbReference type="EC" id="2.7.11.1"/>
    </reaction>
</comment>
<evidence type="ECO:0000256" key="10">
    <source>
        <dbReference type="PROSITE-ProRule" id="PRU00169"/>
    </source>
</evidence>
<feature type="compositionally biased region" description="Low complexity" evidence="11">
    <location>
        <begin position="1882"/>
        <end position="1907"/>
    </location>
</feature>
<dbReference type="FunFam" id="1.10.510.10:FF:000580">
    <property type="entry name" value="AGC protein kinase"/>
    <property type="match status" value="1"/>
</dbReference>
<dbReference type="PROSITE" id="PS00108">
    <property type="entry name" value="PROTEIN_KINASE_ST"/>
    <property type="match status" value="1"/>
</dbReference>
<feature type="region of interest" description="Disordered" evidence="11">
    <location>
        <begin position="1669"/>
        <end position="1721"/>
    </location>
</feature>
<feature type="compositionally biased region" description="Polar residues" evidence="11">
    <location>
        <begin position="1445"/>
        <end position="1469"/>
    </location>
</feature>
<dbReference type="HOGENOM" id="CLU_224790_0_0_1"/>
<feature type="compositionally biased region" description="Low complexity" evidence="11">
    <location>
        <begin position="9"/>
        <end position="20"/>
    </location>
</feature>
<feature type="domain" description="AGC-kinase C-terminal" evidence="14">
    <location>
        <begin position="3096"/>
        <end position="3197"/>
    </location>
</feature>
<dbReference type="Gene3D" id="1.10.510.10">
    <property type="entry name" value="Transferase(Phosphotransferase) domain 1"/>
    <property type="match status" value="2"/>
</dbReference>
<evidence type="ECO:0000259" key="13">
    <source>
        <dbReference type="PROSITE" id="PS50110"/>
    </source>
</evidence>
<evidence type="ECO:0000256" key="4">
    <source>
        <dbReference type="ARBA" id="ARBA00022679"/>
    </source>
</evidence>
<feature type="region of interest" description="Disordered" evidence="11">
    <location>
        <begin position="1178"/>
        <end position="1200"/>
    </location>
</feature>
<organism evidence="16">
    <name type="scientific">Melampsora larici-populina (strain 98AG31 / pathotype 3-4-7)</name>
    <name type="common">Poplar leaf rust fungus</name>
    <dbReference type="NCBI Taxonomy" id="747676"/>
    <lineage>
        <taxon>Eukaryota</taxon>
        <taxon>Fungi</taxon>
        <taxon>Dikarya</taxon>
        <taxon>Basidiomycota</taxon>
        <taxon>Pucciniomycotina</taxon>
        <taxon>Pucciniomycetes</taxon>
        <taxon>Pucciniales</taxon>
        <taxon>Melampsoraceae</taxon>
        <taxon>Melampsora</taxon>
    </lineage>
</organism>
<dbReference type="InterPro" id="IPR000719">
    <property type="entry name" value="Prot_kinase_dom"/>
</dbReference>
<evidence type="ECO:0000256" key="2">
    <source>
        <dbReference type="ARBA" id="ARBA00022527"/>
    </source>
</evidence>
<evidence type="ECO:0000256" key="11">
    <source>
        <dbReference type="SAM" id="MobiDB-lite"/>
    </source>
</evidence>
<gene>
    <name evidence="15" type="ORF">MELLADRAFT_91398</name>
</gene>
<feature type="compositionally biased region" description="Low complexity" evidence="11">
    <location>
        <begin position="1971"/>
        <end position="1986"/>
    </location>
</feature>
<dbReference type="InterPro" id="IPR050236">
    <property type="entry name" value="Ser_Thr_kinase_AGC"/>
</dbReference>
<dbReference type="PROSITE" id="PS50011">
    <property type="entry name" value="PROTEIN_KINASE_DOM"/>
    <property type="match status" value="1"/>
</dbReference>
<dbReference type="InterPro" id="IPR001789">
    <property type="entry name" value="Sig_transdc_resp-reg_receiver"/>
</dbReference>
<evidence type="ECO:0000256" key="8">
    <source>
        <dbReference type="ARBA" id="ARBA00047899"/>
    </source>
</evidence>
<feature type="compositionally biased region" description="Low complexity" evidence="11">
    <location>
        <begin position="683"/>
        <end position="701"/>
    </location>
</feature>
<dbReference type="Proteomes" id="UP000001072">
    <property type="component" value="Unassembled WGS sequence"/>
</dbReference>
<dbReference type="InParanoid" id="F4RYX2"/>
<dbReference type="FunFam" id="1.10.510.10:FF:000340">
    <property type="entry name" value="Serine threonine protein kinase"/>
    <property type="match status" value="1"/>
</dbReference>
<feature type="compositionally biased region" description="Acidic residues" evidence="11">
    <location>
        <begin position="261"/>
        <end position="283"/>
    </location>
</feature>
<feature type="region of interest" description="Disordered" evidence="11">
    <location>
        <begin position="2963"/>
        <end position="2987"/>
    </location>
</feature>
<feature type="compositionally biased region" description="Polar residues" evidence="11">
    <location>
        <begin position="1552"/>
        <end position="1562"/>
    </location>
</feature>
<feature type="region of interest" description="Disordered" evidence="11">
    <location>
        <begin position="2584"/>
        <end position="2720"/>
    </location>
</feature>
<dbReference type="SUPFAM" id="SSF52172">
    <property type="entry name" value="CheY-like"/>
    <property type="match status" value="1"/>
</dbReference>
<feature type="compositionally biased region" description="Basic and acidic residues" evidence="11">
    <location>
        <begin position="2584"/>
        <end position="2594"/>
    </location>
</feature>
<feature type="compositionally biased region" description="Polar residues" evidence="11">
    <location>
        <begin position="540"/>
        <end position="558"/>
    </location>
</feature>
<keyword evidence="4" id="KW-0808">Transferase</keyword>
<proteinExistence type="predicted"/>
<evidence type="ECO:0000313" key="15">
    <source>
        <dbReference type="EMBL" id="EGG02429.1"/>
    </source>
</evidence>
<dbReference type="InterPro" id="IPR011006">
    <property type="entry name" value="CheY-like_superfamily"/>
</dbReference>
<dbReference type="GO" id="GO:0005524">
    <property type="term" value="F:ATP binding"/>
    <property type="evidence" value="ECO:0007669"/>
    <property type="project" value="UniProtKB-KW"/>
</dbReference>
<feature type="compositionally biased region" description="Basic and acidic residues" evidence="11">
    <location>
        <begin position="21"/>
        <end position="38"/>
    </location>
</feature>
<feature type="compositionally biased region" description="Low complexity" evidence="11">
    <location>
        <begin position="1926"/>
        <end position="1939"/>
    </location>
</feature>
<dbReference type="GO" id="GO:0005634">
    <property type="term" value="C:nucleus"/>
    <property type="evidence" value="ECO:0007669"/>
    <property type="project" value="TreeGrafter"/>
</dbReference>
<feature type="modified residue" description="4-aspartylphosphate" evidence="10">
    <location>
        <position position="3428"/>
    </location>
</feature>
<feature type="compositionally biased region" description="Low complexity" evidence="11">
    <location>
        <begin position="767"/>
        <end position="788"/>
    </location>
</feature>
<feature type="compositionally biased region" description="Polar residues" evidence="11">
    <location>
        <begin position="1061"/>
        <end position="1071"/>
    </location>
</feature>
<keyword evidence="6 15" id="KW-0418">Kinase</keyword>
<feature type="region of interest" description="Disordered" evidence="11">
    <location>
        <begin position="2890"/>
        <end position="2925"/>
    </location>
</feature>
<feature type="compositionally biased region" description="Basic and acidic residues" evidence="11">
    <location>
        <begin position="1229"/>
        <end position="1240"/>
    </location>
</feature>
<dbReference type="OrthoDB" id="162894at2759"/>
<feature type="compositionally biased region" description="Low complexity" evidence="11">
    <location>
        <begin position="1396"/>
        <end position="1408"/>
    </location>
</feature>
<keyword evidence="2" id="KW-0723">Serine/threonine-protein kinase</keyword>
<evidence type="ECO:0000256" key="3">
    <source>
        <dbReference type="ARBA" id="ARBA00022553"/>
    </source>
</evidence>
<keyword evidence="3 10" id="KW-0597">Phosphoprotein</keyword>
<feature type="compositionally biased region" description="Low complexity" evidence="11">
    <location>
        <begin position="584"/>
        <end position="599"/>
    </location>
</feature>
<dbReference type="SMART" id="SM00448">
    <property type="entry name" value="REC"/>
    <property type="match status" value="1"/>
</dbReference>
<feature type="compositionally biased region" description="Low complexity" evidence="11">
    <location>
        <begin position="826"/>
        <end position="853"/>
    </location>
</feature>
<feature type="compositionally biased region" description="Low complexity" evidence="11">
    <location>
        <begin position="1497"/>
        <end position="1509"/>
    </location>
</feature>
<feature type="region of interest" description="Disordered" evidence="11">
    <location>
        <begin position="1540"/>
        <end position="1571"/>
    </location>
</feature>
<dbReference type="InterPro" id="IPR008271">
    <property type="entry name" value="Ser/Thr_kinase_AS"/>
</dbReference>
<dbReference type="Pfam" id="PF00072">
    <property type="entry name" value="Response_reg"/>
    <property type="match status" value="1"/>
</dbReference>
<feature type="compositionally biased region" description="Polar residues" evidence="11">
    <location>
        <begin position="1337"/>
        <end position="1363"/>
    </location>
</feature>
<dbReference type="Gene3D" id="3.40.50.2300">
    <property type="match status" value="1"/>
</dbReference>
<accession>F4RYX2</accession>
<dbReference type="FunFam" id="3.30.200.20:FF:001008">
    <property type="entry name" value="Serine/threonine-protein kinase cek1"/>
    <property type="match status" value="1"/>
</dbReference>